<dbReference type="Pfam" id="PF01814">
    <property type="entry name" value="Hemerythrin"/>
    <property type="match status" value="1"/>
</dbReference>
<dbReference type="eggNOG" id="COG2703">
    <property type="taxonomic scope" value="Bacteria"/>
</dbReference>
<evidence type="ECO:0000256" key="2">
    <source>
        <dbReference type="ARBA" id="ARBA00022723"/>
    </source>
</evidence>
<evidence type="ECO:0000313" key="6">
    <source>
        <dbReference type="Proteomes" id="UP000002586"/>
    </source>
</evidence>
<gene>
    <name evidence="5" type="ordered locus">Mmc1_3358</name>
</gene>
<dbReference type="Proteomes" id="UP000002586">
    <property type="component" value="Chromosome"/>
</dbReference>
<accession>A0LD01</accession>
<reference evidence="6" key="1">
    <citation type="journal article" date="2009" name="Appl. Environ. Microbiol.">
        <title>Complete genome sequence of the chemolithoautotrophic marine magnetotactic coccus strain MC-1.</title>
        <authorList>
            <person name="Schubbe S."/>
            <person name="Williams T.J."/>
            <person name="Xie G."/>
            <person name="Kiss H.E."/>
            <person name="Brettin T.S."/>
            <person name="Martinez D."/>
            <person name="Ross C.A."/>
            <person name="Schuler D."/>
            <person name="Cox B.L."/>
            <person name="Nealson K.H."/>
            <person name="Bazylinski D.A."/>
        </authorList>
    </citation>
    <scope>NUCLEOTIDE SEQUENCE [LARGE SCALE GENOMIC DNA]</scope>
    <source>
        <strain evidence="6">ATCC BAA-1437 / JCM 17883 / MC-1</strain>
    </source>
</reference>
<dbReference type="EMBL" id="CP000471">
    <property type="protein sequence ID" value="ABK45844.1"/>
    <property type="molecule type" value="Genomic_DNA"/>
</dbReference>
<proteinExistence type="inferred from homology"/>
<sequence>MKTLSINPAFVTGLDEIDLQHAFFVDLLARLTPALRNSKSLPRQVRLLQEIQLFAAFHFHSEENLYREHGLSDHQLTHHQKRHGELLGALNHYIFQLEQEKETVESILAVLGDWFAFHAVEEDGYAVTTLFSQQAEAESRNQTNMLSLSLQSFDPDDPFG</sequence>
<keyword evidence="6" id="KW-1185">Reference proteome</keyword>
<dbReference type="KEGG" id="mgm:Mmc1_3358"/>
<dbReference type="OrthoDB" id="9774644at2"/>
<dbReference type="InterPro" id="IPR012312">
    <property type="entry name" value="Hemerythrin-like"/>
</dbReference>
<organism evidence="5 6">
    <name type="scientific">Magnetococcus marinus (strain ATCC BAA-1437 / JCM 17883 / MC-1)</name>
    <dbReference type="NCBI Taxonomy" id="156889"/>
    <lineage>
        <taxon>Bacteria</taxon>
        <taxon>Pseudomonadati</taxon>
        <taxon>Pseudomonadota</taxon>
        <taxon>Magnetococcia</taxon>
        <taxon>Magnetococcales</taxon>
        <taxon>Magnetococcaceae</taxon>
        <taxon>Magnetococcus</taxon>
    </lineage>
</organism>
<dbReference type="InterPro" id="IPR035938">
    <property type="entry name" value="Hemerythrin-like_sf"/>
</dbReference>
<dbReference type="AlphaFoldDB" id="A0LD01"/>
<dbReference type="STRING" id="156889.Mmc1_3358"/>
<protein>
    <submittedName>
        <fullName evidence="5">Hemerythrin-like metal-binding protein</fullName>
    </submittedName>
</protein>
<evidence type="ECO:0000259" key="4">
    <source>
        <dbReference type="Pfam" id="PF01814"/>
    </source>
</evidence>
<comment type="similarity">
    <text evidence="1">Belongs to the hemerythrin family.</text>
</comment>
<evidence type="ECO:0000256" key="3">
    <source>
        <dbReference type="ARBA" id="ARBA00023004"/>
    </source>
</evidence>
<keyword evidence="3" id="KW-0408">Iron</keyword>
<dbReference type="HOGENOM" id="CLU_086902_3_0_5"/>
<dbReference type="NCBIfam" id="TIGR02481">
    <property type="entry name" value="hemeryth_dom"/>
    <property type="match status" value="1"/>
</dbReference>
<reference evidence="5 6" key="2">
    <citation type="journal article" date="2012" name="Int. J. Syst. Evol. Microbiol.">
        <title>Magnetococcus marinus gen. nov., sp. nov., a marine, magnetotactic bacterium that represents a novel lineage (Magnetococcaceae fam. nov.; Magnetococcales ord. nov.) at the base of the Alphaproteobacteria.</title>
        <authorList>
            <person name="Bazylinski D.A."/>
            <person name="Williams T.J."/>
            <person name="Lefevre C.T."/>
            <person name="Berg R.J."/>
            <person name="Zhang C.L."/>
            <person name="Bowser S.S."/>
            <person name="Dean A.J."/>
            <person name="Beveridge T.J."/>
        </authorList>
    </citation>
    <scope>NUCLEOTIDE SEQUENCE [LARGE SCALE GENOMIC DNA]</scope>
    <source>
        <strain evidence="6">ATCC BAA-1437 / JCM 17883 / MC-1</strain>
    </source>
</reference>
<evidence type="ECO:0000313" key="5">
    <source>
        <dbReference type="EMBL" id="ABK45844.1"/>
    </source>
</evidence>
<dbReference type="Gene3D" id="1.20.120.50">
    <property type="entry name" value="Hemerythrin-like"/>
    <property type="match status" value="1"/>
</dbReference>
<dbReference type="SUPFAM" id="SSF47188">
    <property type="entry name" value="Hemerythrin-like"/>
    <property type="match status" value="1"/>
</dbReference>
<dbReference type="RefSeq" id="WP_011714903.1">
    <property type="nucleotide sequence ID" value="NC_008576.1"/>
</dbReference>
<dbReference type="CDD" id="cd12107">
    <property type="entry name" value="Hemerythrin"/>
    <property type="match status" value="1"/>
</dbReference>
<dbReference type="GO" id="GO:0046872">
    <property type="term" value="F:metal ion binding"/>
    <property type="evidence" value="ECO:0007669"/>
    <property type="project" value="UniProtKB-KW"/>
</dbReference>
<name>A0LD01_MAGMM</name>
<keyword evidence="2" id="KW-0479">Metal-binding</keyword>
<evidence type="ECO:0000256" key="1">
    <source>
        <dbReference type="ARBA" id="ARBA00010587"/>
    </source>
</evidence>
<feature type="domain" description="Hemerythrin-like" evidence="4">
    <location>
        <begin position="12"/>
        <end position="124"/>
    </location>
</feature>
<dbReference type="InterPro" id="IPR012827">
    <property type="entry name" value="Hemerythrin_metal-bd"/>
</dbReference>